<evidence type="ECO:0000313" key="3">
    <source>
        <dbReference type="Proteomes" id="UP000035548"/>
    </source>
</evidence>
<protein>
    <submittedName>
        <fullName evidence="2">DUF218 domain-containing protein</fullName>
    </submittedName>
</protein>
<feature type="domain" description="DUF218" evidence="1">
    <location>
        <begin position="10"/>
        <end position="127"/>
    </location>
</feature>
<dbReference type="STRING" id="1072256.CUTER_02475"/>
<name>A0A0G3HCR8_9CORY</name>
<dbReference type="PATRIC" id="fig|1072256.5.peg.490"/>
<dbReference type="CDD" id="cd06259">
    <property type="entry name" value="YdcF-like"/>
    <property type="match status" value="1"/>
</dbReference>
<evidence type="ECO:0000259" key="1">
    <source>
        <dbReference type="Pfam" id="PF02698"/>
    </source>
</evidence>
<dbReference type="Pfam" id="PF02698">
    <property type="entry name" value="DUF218"/>
    <property type="match status" value="1"/>
</dbReference>
<accession>A0A0G3HCR8</accession>
<dbReference type="InterPro" id="IPR003848">
    <property type="entry name" value="DUF218"/>
</dbReference>
<proteinExistence type="predicted"/>
<dbReference type="PANTHER" id="PTHR30336:SF4">
    <property type="entry name" value="ENVELOPE BIOGENESIS FACTOR ELYC"/>
    <property type="match status" value="1"/>
</dbReference>
<reference evidence="2 3" key="1">
    <citation type="journal article" date="2015" name="Genome Announc.">
        <title>Virulence Factor Genes Detected in the Complete Genome Sequence of Corynebacterium uterequi DSM 45634, Isolated from the Uterus of a Maiden Mare.</title>
        <authorList>
            <person name="Ruckert C."/>
            <person name="Kriete M."/>
            <person name="Jaenicke S."/>
            <person name="Winkler A."/>
            <person name="Tauch A."/>
        </authorList>
    </citation>
    <scope>NUCLEOTIDE SEQUENCE [LARGE SCALE GENOMIC DNA]</scope>
    <source>
        <strain evidence="2 3">DSM 45634</strain>
    </source>
</reference>
<gene>
    <name evidence="2" type="ORF">CUTER_02475</name>
</gene>
<dbReference type="Gene3D" id="3.40.50.620">
    <property type="entry name" value="HUPs"/>
    <property type="match status" value="1"/>
</dbReference>
<sequence>MLGCQVADGQPRAVLESRLRRALGVLEQHPDLRVVVSGRGEAEVMSDWLRHHGVDPARILCEPAATDTKDNLDHAARLATGTTRWIIVTSDFHALRTRLWARHLGLSARVVPAATPRGNRAKHYLREAGALLYTLARLAAATAAARWPSLRRR</sequence>
<dbReference type="InterPro" id="IPR051599">
    <property type="entry name" value="Cell_Envelope_Assoc"/>
</dbReference>
<dbReference type="EMBL" id="CP011546">
    <property type="protein sequence ID" value="AKK10510.1"/>
    <property type="molecule type" value="Genomic_DNA"/>
</dbReference>
<dbReference type="GO" id="GO:0005886">
    <property type="term" value="C:plasma membrane"/>
    <property type="evidence" value="ECO:0007669"/>
    <property type="project" value="TreeGrafter"/>
</dbReference>
<dbReference type="GO" id="GO:0043164">
    <property type="term" value="P:Gram-negative-bacterium-type cell wall biogenesis"/>
    <property type="evidence" value="ECO:0007669"/>
    <property type="project" value="TreeGrafter"/>
</dbReference>
<dbReference type="InterPro" id="IPR014729">
    <property type="entry name" value="Rossmann-like_a/b/a_fold"/>
</dbReference>
<dbReference type="GO" id="GO:0000270">
    <property type="term" value="P:peptidoglycan metabolic process"/>
    <property type="evidence" value="ECO:0007669"/>
    <property type="project" value="TreeGrafter"/>
</dbReference>
<dbReference type="KEGG" id="cut:CUTER_02475"/>
<organism evidence="2 3">
    <name type="scientific">Corynebacterium uterequi</name>
    <dbReference type="NCBI Taxonomy" id="1072256"/>
    <lineage>
        <taxon>Bacteria</taxon>
        <taxon>Bacillati</taxon>
        <taxon>Actinomycetota</taxon>
        <taxon>Actinomycetes</taxon>
        <taxon>Mycobacteriales</taxon>
        <taxon>Corynebacteriaceae</taxon>
        <taxon>Corynebacterium</taxon>
    </lineage>
</organism>
<dbReference type="AlphaFoldDB" id="A0A0G3HCR8"/>
<reference evidence="3" key="2">
    <citation type="submission" date="2015-05" db="EMBL/GenBank/DDBJ databases">
        <title>Complete genome sequence of Corynebacterium uterequi DSM 45634, isolated from the uterus of a maiden mare.</title>
        <authorList>
            <person name="Ruckert C."/>
            <person name="Albersmeier A."/>
            <person name="Winkler A."/>
            <person name="Tauch A."/>
        </authorList>
    </citation>
    <scope>NUCLEOTIDE SEQUENCE [LARGE SCALE GENOMIC DNA]</scope>
    <source>
        <strain evidence="3">DSM 45634</strain>
    </source>
</reference>
<dbReference type="PANTHER" id="PTHR30336">
    <property type="entry name" value="INNER MEMBRANE PROTEIN, PROBABLE PERMEASE"/>
    <property type="match status" value="1"/>
</dbReference>
<dbReference type="Proteomes" id="UP000035548">
    <property type="component" value="Chromosome"/>
</dbReference>
<evidence type="ECO:0000313" key="2">
    <source>
        <dbReference type="EMBL" id="AKK10510.1"/>
    </source>
</evidence>
<keyword evidence="3" id="KW-1185">Reference proteome</keyword>